<keyword evidence="3 6" id="KW-0812">Transmembrane</keyword>
<dbReference type="Proteomes" id="UP000030361">
    <property type="component" value="Chromosome"/>
</dbReference>
<dbReference type="Pfam" id="PF01594">
    <property type="entry name" value="AI-2E_transport"/>
    <property type="match status" value="1"/>
</dbReference>
<gene>
    <name evidence="7" type="ORF">PL11_001580</name>
</gene>
<comment type="similarity">
    <text evidence="2">Belongs to the autoinducer-2 exporter (AI-2E) (TC 2.A.86) family.</text>
</comment>
<dbReference type="OrthoDB" id="9772136at2"/>
<dbReference type="AlphaFoldDB" id="A0A1S6QGF4"/>
<dbReference type="EMBL" id="CP018906">
    <property type="protein sequence ID" value="AQW20697.1"/>
    <property type="molecule type" value="Genomic_DNA"/>
</dbReference>
<sequence>MYKRFVENVPLRRVVVLLAVIAVLIALRSMMNIVLLTFIFSLLIVKLTKFIRKYIKLPSGLIVTIVYLLVVFGLYSAITKYVPQLAHQTIRSTTDMIDFYSNPKNLPDDQTLHWINEMIQQSHVLSSVRNGVGIIWHSITTATSMGVTLFLSLILSYFFTIEEKQMVQFSRSFKDSYASWLFEDLEFFGKKFVSTFGVVIEAQFFIAIVNTILTTIVMAFMGLPQLAVLSIMVFILSLIPVAGVIISFVPLSLVGYSVGGLTDVIYLIVTIIVVHALEAYVLNPKFMSSRTNLPIFYTFVVLLVGEHFFGVWGLICGVPVFTFFLDILGVQYHHGFNSKGKLLQ</sequence>
<feature type="transmembrane region" description="Helical" evidence="6">
    <location>
        <begin position="227"/>
        <end position="252"/>
    </location>
</feature>
<evidence type="ECO:0000313" key="8">
    <source>
        <dbReference type="Proteomes" id="UP000030361"/>
    </source>
</evidence>
<reference evidence="7 8" key="1">
    <citation type="journal article" date="2015" name="Genome Announc.">
        <title>Genome Sequence of Lactobacillus curieae CCTCC M 2011381T, a Novel Producer of Gamma-aminobutyric Acid.</title>
        <authorList>
            <person name="Wang Y."/>
            <person name="Wang Y."/>
            <person name="Lang C."/>
            <person name="Wei D."/>
            <person name="Xu P."/>
            <person name="Xie J."/>
        </authorList>
    </citation>
    <scope>NUCLEOTIDE SEQUENCE [LARGE SCALE GENOMIC DNA]</scope>
    <source>
        <strain evidence="7 8">CCTCC M 2011381</strain>
    </source>
</reference>
<evidence type="ECO:0000256" key="2">
    <source>
        <dbReference type="ARBA" id="ARBA00009773"/>
    </source>
</evidence>
<feature type="transmembrane region" description="Helical" evidence="6">
    <location>
        <begin position="15"/>
        <end position="45"/>
    </location>
</feature>
<evidence type="ECO:0000256" key="5">
    <source>
        <dbReference type="ARBA" id="ARBA00023136"/>
    </source>
</evidence>
<dbReference type="RefSeq" id="WP_078256883.1">
    <property type="nucleotide sequence ID" value="NZ_CP018906.1"/>
</dbReference>
<proteinExistence type="inferred from homology"/>
<dbReference type="GO" id="GO:0055085">
    <property type="term" value="P:transmembrane transport"/>
    <property type="evidence" value="ECO:0007669"/>
    <property type="project" value="TreeGrafter"/>
</dbReference>
<dbReference type="InterPro" id="IPR002549">
    <property type="entry name" value="AI-2E-like"/>
</dbReference>
<organism evidence="7 8">
    <name type="scientific">Lentilactobacillus curieae</name>
    <dbReference type="NCBI Taxonomy" id="1138822"/>
    <lineage>
        <taxon>Bacteria</taxon>
        <taxon>Bacillati</taxon>
        <taxon>Bacillota</taxon>
        <taxon>Bacilli</taxon>
        <taxon>Lactobacillales</taxon>
        <taxon>Lactobacillaceae</taxon>
        <taxon>Lentilactobacillus</taxon>
    </lineage>
</organism>
<feature type="transmembrane region" description="Helical" evidence="6">
    <location>
        <begin position="57"/>
        <end position="78"/>
    </location>
</feature>
<accession>A0A1S6QGF4</accession>
<feature type="transmembrane region" description="Helical" evidence="6">
    <location>
        <begin position="134"/>
        <end position="159"/>
    </location>
</feature>
<evidence type="ECO:0000256" key="3">
    <source>
        <dbReference type="ARBA" id="ARBA00022692"/>
    </source>
</evidence>
<keyword evidence="8" id="KW-1185">Reference proteome</keyword>
<keyword evidence="4 6" id="KW-1133">Transmembrane helix</keyword>
<dbReference type="KEGG" id="lcu:PL11_001580"/>
<dbReference type="PANTHER" id="PTHR21716:SF62">
    <property type="entry name" value="TRANSPORT PROTEIN YDBI-RELATED"/>
    <property type="match status" value="1"/>
</dbReference>
<dbReference type="PANTHER" id="PTHR21716">
    <property type="entry name" value="TRANSMEMBRANE PROTEIN"/>
    <property type="match status" value="1"/>
</dbReference>
<evidence type="ECO:0000256" key="1">
    <source>
        <dbReference type="ARBA" id="ARBA00004141"/>
    </source>
</evidence>
<name>A0A1S6QGF4_9LACO</name>
<comment type="subcellular location">
    <subcellularLocation>
        <location evidence="1">Membrane</location>
        <topology evidence="1">Multi-pass membrane protein</topology>
    </subcellularLocation>
</comment>
<feature type="transmembrane region" description="Helical" evidence="6">
    <location>
        <begin position="198"/>
        <end position="221"/>
    </location>
</feature>
<dbReference type="eggNOG" id="COG0628">
    <property type="taxonomic scope" value="Bacteria"/>
</dbReference>
<evidence type="ECO:0000256" key="6">
    <source>
        <dbReference type="SAM" id="Phobius"/>
    </source>
</evidence>
<keyword evidence="5 6" id="KW-0472">Membrane</keyword>
<dbReference type="GO" id="GO:0016020">
    <property type="term" value="C:membrane"/>
    <property type="evidence" value="ECO:0007669"/>
    <property type="project" value="UniProtKB-SubCell"/>
</dbReference>
<feature type="transmembrane region" description="Helical" evidence="6">
    <location>
        <begin position="295"/>
        <end position="325"/>
    </location>
</feature>
<evidence type="ECO:0000313" key="7">
    <source>
        <dbReference type="EMBL" id="AQW20697.1"/>
    </source>
</evidence>
<evidence type="ECO:0000256" key="4">
    <source>
        <dbReference type="ARBA" id="ARBA00022989"/>
    </source>
</evidence>
<feature type="transmembrane region" description="Helical" evidence="6">
    <location>
        <begin position="264"/>
        <end position="283"/>
    </location>
</feature>
<protein>
    <submittedName>
        <fullName evidence="7">AI-2E family transporter</fullName>
    </submittedName>
</protein>